<feature type="domain" description="VOC" evidence="1">
    <location>
        <begin position="8"/>
        <end position="126"/>
    </location>
</feature>
<dbReference type="InterPro" id="IPR052164">
    <property type="entry name" value="Anthracycline_SecMetBiosynth"/>
</dbReference>
<dbReference type="InterPro" id="IPR029068">
    <property type="entry name" value="Glyas_Bleomycin-R_OHBP_Dase"/>
</dbReference>
<dbReference type="AlphaFoldDB" id="A0A5J6HUJ3"/>
<dbReference type="Pfam" id="PF00903">
    <property type="entry name" value="Glyoxalase"/>
    <property type="match status" value="1"/>
</dbReference>
<proteinExistence type="predicted"/>
<dbReference type="InterPro" id="IPR037523">
    <property type="entry name" value="VOC_core"/>
</dbReference>
<keyword evidence="3" id="KW-1185">Reference proteome</keyword>
<evidence type="ECO:0000313" key="3">
    <source>
        <dbReference type="Proteomes" id="UP000326553"/>
    </source>
</evidence>
<organism evidence="2 3">
    <name type="scientific">Streptomyces alboniger</name>
    <dbReference type="NCBI Taxonomy" id="132473"/>
    <lineage>
        <taxon>Bacteria</taxon>
        <taxon>Bacillati</taxon>
        <taxon>Actinomycetota</taxon>
        <taxon>Actinomycetes</taxon>
        <taxon>Kitasatosporales</taxon>
        <taxon>Streptomycetaceae</taxon>
        <taxon>Streptomyces</taxon>
        <taxon>Streptomyces aurantiacus group</taxon>
    </lineage>
</organism>
<reference evidence="2 3" key="1">
    <citation type="submission" date="2017-09" db="EMBL/GenBank/DDBJ databases">
        <authorList>
            <person name="Lee N."/>
            <person name="Cho B.-K."/>
        </authorList>
    </citation>
    <scope>NUCLEOTIDE SEQUENCE [LARGE SCALE GENOMIC DNA]</scope>
    <source>
        <strain evidence="2 3">ATCC 12461</strain>
    </source>
</reference>
<dbReference type="InterPro" id="IPR004360">
    <property type="entry name" value="Glyas_Fos-R_dOase_dom"/>
</dbReference>
<dbReference type="RefSeq" id="WP_055531676.1">
    <property type="nucleotide sequence ID" value="NZ_CP023695.1"/>
</dbReference>
<accession>A0A5J6HUJ3</accession>
<evidence type="ECO:0000259" key="1">
    <source>
        <dbReference type="PROSITE" id="PS51819"/>
    </source>
</evidence>
<evidence type="ECO:0000313" key="2">
    <source>
        <dbReference type="EMBL" id="QEV21991.1"/>
    </source>
</evidence>
<dbReference type="PROSITE" id="PS51819">
    <property type="entry name" value="VOC"/>
    <property type="match status" value="1"/>
</dbReference>
<sequence>MTKTNAFNLMDITVPREGHEAARKFYTETFGWTVDVDIPGYPIMGTGDGGSQVGLMWEGNPQSGDLSKFWKTGKPVPFLNTDDIDATLAAIEAAGGTVAAPARQTGPVKVAVFQDPWGNDWFLCERGT</sequence>
<gene>
    <name evidence="2" type="ORF">CP975_34835</name>
</gene>
<protein>
    <recommendedName>
        <fullName evidence="1">VOC domain-containing protein</fullName>
    </recommendedName>
</protein>
<dbReference type="SUPFAM" id="SSF54593">
    <property type="entry name" value="Glyoxalase/Bleomycin resistance protein/Dihydroxybiphenyl dioxygenase"/>
    <property type="match status" value="1"/>
</dbReference>
<dbReference type="OrthoDB" id="197463at2"/>
<dbReference type="KEGG" id="salw:CP975_34835"/>
<dbReference type="Proteomes" id="UP000326553">
    <property type="component" value="Chromosome"/>
</dbReference>
<dbReference type="EMBL" id="CP023695">
    <property type="protein sequence ID" value="QEV21991.1"/>
    <property type="molecule type" value="Genomic_DNA"/>
</dbReference>
<name>A0A5J6HUJ3_STRAD</name>
<dbReference type="PANTHER" id="PTHR33993">
    <property type="entry name" value="GLYOXALASE-RELATED"/>
    <property type="match status" value="1"/>
</dbReference>
<dbReference type="Gene3D" id="3.10.180.10">
    <property type="entry name" value="2,3-Dihydroxybiphenyl 1,2-Dioxygenase, domain 1"/>
    <property type="match status" value="1"/>
</dbReference>